<keyword evidence="6" id="KW-1185">Reference proteome</keyword>
<feature type="compositionally biased region" description="Basic and acidic residues" evidence="3">
    <location>
        <begin position="165"/>
        <end position="180"/>
    </location>
</feature>
<comment type="similarity">
    <text evidence="1">Belongs to the CDI family.</text>
</comment>
<evidence type="ECO:0000313" key="6">
    <source>
        <dbReference type="Proteomes" id="UP000002852"/>
    </source>
</evidence>
<dbReference type="Proteomes" id="UP000002852">
    <property type="component" value="Unassembled WGS sequence"/>
</dbReference>
<dbReference type="Pfam" id="PF02234">
    <property type="entry name" value="CDI"/>
    <property type="match status" value="1"/>
</dbReference>
<evidence type="ECO:0000256" key="2">
    <source>
        <dbReference type="ARBA" id="ARBA00023013"/>
    </source>
</evidence>
<accession>M3ZFU0</accession>
<sequence>MSTRLCPGMYRAGERRAGESLTAACLVKSSAAVRLLLHTGGVKHGRKMCRIMAPHKPTLSSLGGNRRVRRNLFGPVDRDQLQVEYQAALRKDLDEASKRWGFDFKSYKPLESSDFKWEGIPETRVPLLYRSCVPAEGLGPAGGAVPTKPARVEKENIPQTPGKRKLQDLKKTPAKGEKAALKRKQTNITDFYQAKRRVVWKPRKSGE</sequence>
<dbReference type="GeneTree" id="ENSGT00940000159918"/>
<dbReference type="PANTHER" id="PTHR46778">
    <property type="entry name" value="CYCLIN-DEPENDENT KINASE INHIBITOR 1-RELATED"/>
    <property type="match status" value="1"/>
</dbReference>
<evidence type="ECO:0000259" key="4">
    <source>
        <dbReference type="Pfam" id="PF02234"/>
    </source>
</evidence>
<organism evidence="5 6">
    <name type="scientific">Xiphophorus maculatus</name>
    <name type="common">Southern platyfish</name>
    <name type="synonym">Platypoecilus maculatus</name>
    <dbReference type="NCBI Taxonomy" id="8083"/>
    <lineage>
        <taxon>Eukaryota</taxon>
        <taxon>Metazoa</taxon>
        <taxon>Chordata</taxon>
        <taxon>Craniata</taxon>
        <taxon>Vertebrata</taxon>
        <taxon>Euteleostomi</taxon>
        <taxon>Actinopterygii</taxon>
        <taxon>Neopterygii</taxon>
        <taxon>Teleostei</taxon>
        <taxon>Neoteleostei</taxon>
        <taxon>Acanthomorphata</taxon>
        <taxon>Ovalentaria</taxon>
        <taxon>Atherinomorphae</taxon>
        <taxon>Cyprinodontiformes</taxon>
        <taxon>Poeciliidae</taxon>
        <taxon>Poeciliinae</taxon>
        <taxon>Xiphophorus</taxon>
    </lineage>
</organism>
<feature type="region of interest" description="Disordered" evidence="3">
    <location>
        <begin position="140"/>
        <end position="183"/>
    </location>
</feature>
<dbReference type="GO" id="GO:0004861">
    <property type="term" value="F:cyclin-dependent protein serine/threonine kinase inhibitor activity"/>
    <property type="evidence" value="ECO:0007669"/>
    <property type="project" value="InterPro"/>
</dbReference>
<dbReference type="GO" id="GO:2000045">
    <property type="term" value="P:regulation of G1/S transition of mitotic cell cycle"/>
    <property type="evidence" value="ECO:0007669"/>
    <property type="project" value="TreeGrafter"/>
</dbReference>
<dbReference type="HOGENOM" id="CLU_077692_1_1_1"/>
<dbReference type="GO" id="GO:0000307">
    <property type="term" value="C:cyclin-dependent protein kinase holoenzyme complex"/>
    <property type="evidence" value="ECO:0007669"/>
    <property type="project" value="TreeGrafter"/>
</dbReference>
<protein>
    <submittedName>
        <fullName evidence="5">Cyclin dependent kinase inhibitor 1A</fullName>
    </submittedName>
</protein>
<evidence type="ECO:0000313" key="5">
    <source>
        <dbReference type="Ensembl" id="ENSXMAP00000001082.2"/>
    </source>
</evidence>
<evidence type="ECO:0000256" key="1">
    <source>
        <dbReference type="ARBA" id="ARBA00006726"/>
    </source>
</evidence>
<dbReference type="eggNOG" id="KOG4743">
    <property type="taxonomic scope" value="Eukaryota"/>
</dbReference>
<dbReference type="GeneID" id="102222169"/>
<dbReference type="Ensembl" id="ENSXMAT00000001085.2">
    <property type="protein sequence ID" value="ENSXMAP00000001082.2"/>
    <property type="gene ID" value="ENSXMAG00000001096.2"/>
</dbReference>
<dbReference type="Gene3D" id="4.10.365.10">
    <property type="entry name" value="p27"/>
    <property type="match status" value="1"/>
</dbReference>
<dbReference type="InterPro" id="IPR029841">
    <property type="entry name" value="CDKN1A"/>
</dbReference>
<dbReference type="PANTHER" id="PTHR46778:SF1">
    <property type="entry name" value="CYCLIN-DEPENDENT KINASE INHIBITOR 1"/>
    <property type="match status" value="1"/>
</dbReference>
<dbReference type="GO" id="GO:0010165">
    <property type="term" value="P:response to X-ray"/>
    <property type="evidence" value="ECO:0007669"/>
    <property type="project" value="Ensembl"/>
</dbReference>
<dbReference type="OMA" id="NFAWERV"/>
<reference evidence="5" key="3">
    <citation type="submission" date="2025-08" db="UniProtKB">
        <authorList>
            <consortium name="Ensembl"/>
        </authorList>
    </citation>
    <scope>IDENTIFICATION</scope>
    <source>
        <strain evidence="5">JP 163 A</strain>
    </source>
</reference>
<dbReference type="STRING" id="8083.ENSXMAP00000001082"/>
<dbReference type="InterPro" id="IPR003175">
    <property type="entry name" value="CDI_dom"/>
</dbReference>
<evidence type="ECO:0000256" key="3">
    <source>
        <dbReference type="SAM" id="MobiDB-lite"/>
    </source>
</evidence>
<reference evidence="6" key="2">
    <citation type="journal article" date="2013" name="Nat. Genet.">
        <title>The genome of the platyfish, Xiphophorus maculatus, provides insights into evolutionary adaptation and several complex traits.</title>
        <authorList>
            <person name="Schartl M."/>
            <person name="Walter R.B."/>
            <person name="Shen Y."/>
            <person name="Garcia T."/>
            <person name="Catchen J."/>
            <person name="Amores A."/>
            <person name="Braasch I."/>
            <person name="Chalopin D."/>
            <person name="Volff J.N."/>
            <person name="Lesch K.P."/>
            <person name="Bisazza A."/>
            <person name="Minx P."/>
            <person name="Hillier L."/>
            <person name="Wilson R.K."/>
            <person name="Fuerstenberg S."/>
            <person name="Boore J."/>
            <person name="Searle S."/>
            <person name="Postlethwait J.H."/>
            <person name="Warren W.C."/>
        </authorList>
    </citation>
    <scope>NUCLEOTIDE SEQUENCE [LARGE SCALE GENOMIC DNA]</scope>
    <source>
        <strain evidence="6">JP 163 A</strain>
    </source>
</reference>
<dbReference type="AlphaFoldDB" id="M3ZFU0"/>
<dbReference type="InParanoid" id="M3ZFU0"/>
<dbReference type="RefSeq" id="XP_023180248.1">
    <property type="nucleotide sequence ID" value="XM_023324480.1"/>
</dbReference>
<dbReference type="GO" id="GO:0006974">
    <property type="term" value="P:DNA damage response"/>
    <property type="evidence" value="ECO:0007669"/>
    <property type="project" value="TreeGrafter"/>
</dbReference>
<dbReference type="OrthoDB" id="6373236at2759"/>
<dbReference type="GO" id="GO:0072331">
    <property type="term" value="P:signal transduction by p53 class mediator"/>
    <property type="evidence" value="ECO:0007669"/>
    <property type="project" value="InterPro"/>
</dbReference>
<dbReference type="GO" id="GO:0035904">
    <property type="term" value="P:aorta development"/>
    <property type="evidence" value="ECO:0007669"/>
    <property type="project" value="Ensembl"/>
</dbReference>
<dbReference type="GO" id="GO:0005634">
    <property type="term" value="C:nucleus"/>
    <property type="evidence" value="ECO:0007669"/>
    <property type="project" value="InterPro"/>
</dbReference>
<dbReference type="CTD" id="1026"/>
<reference evidence="5" key="4">
    <citation type="submission" date="2025-09" db="UniProtKB">
        <authorList>
            <consortium name="Ensembl"/>
        </authorList>
    </citation>
    <scope>IDENTIFICATION</scope>
    <source>
        <strain evidence="5">JP 163 A</strain>
    </source>
</reference>
<proteinExistence type="inferred from homology"/>
<name>M3ZFU0_XIPMA</name>
<keyword evidence="2" id="KW-0649">Protein kinase inhibitor</keyword>
<feature type="domain" description="Cyclin-dependent kinase inhibitor" evidence="4">
    <location>
        <begin position="71"/>
        <end position="119"/>
    </location>
</feature>
<dbReference type="GO" id="GO:0035914">
    <property type="term" value="P:skeletal muscle cell differentiation"/>
    <property type="evidence" value="ECO:0007669"/>
    <property type="project" value="Ensembl"/>
</dbReference>
<dbReference type="InterPro" id="IPR044898">
    <property type="entry name" value="CDI_dom_sf"/>
</dbReference>
<reference evidence="6" key="1">
    <citation type="submission" date="2012-01" db="EMBL/GenBank/DDBJ databases">
        <authorList>
            <person name="Walter R."/>
            <person name="Schartl M."/>
            <person name="Warren W."/>
        </authorList>
    </citation>
    <scope>NUCLEOTIDE SEQUENCE [LARGE SCALE GENOMIC DNA]</scope>
    <source>
        <strain evidence="6">JP 163 A</strain>
    </source>
</reference>